<feature type="signal peptide" evidence="1">
    <location>
        <begin position="1"/>
        <end position="19"/>
    </location>
</feature>
<evidence type="ECO:0000256" key="1">
    <source>
        <dbReference type="SAM" id="SignalP"/>
    </source>
</evidence>
<evidence type="ECO:0000313" key="2">
    <source>
        <dbReference type="EMBL" id="MEN2769079.1"/>
    </source>
</evidence>
<evidence type="ECO:0000313" key="3">
    <source>
        <dbReference type="Proteomes" id="UP001444625"/>
    </source>
</evidence>
<dbReference type="RefSeq" id="WP_345826577.1">
    <property type="nucleotide sequence ID" value="NZ_JBDIML010000010.1"/>
</dbReference>
<feature type="chain" id="PRO_5045570249" evidence="1">
    <location>
        <begin position="20"/>
        <end position="195"/>
    </location>
</feature>
<protein>
    <submittedName>
        <fullName evidence="2">Uncharacterized protein</fullName>
    </submittedName>
</protein>
<dbReference type="PROSITE" id="PS51257">
    <property type="entry name" value="PROKAR_LIPOPROTEIN"/>
    <property type="match status" value="1"/>
</dbReference>
<dbReference type="Proteomes" id="UP001444625">
    <property type="component" value="Unassembled WGS sequence"/>
</dbReference>
<name>A0ABU9XLC4_9BACI</name>
<keyword evidence="2" id="KW-0614">Plasmid</keyword>
<geneLocation type="plasmid" evidence="2">
    <name>unnamed</name>
</geneLocation>
<keyword evidence="1" id="KW-0732">Signal</keyword>
<proteinExistence type="predicted"/>
<dbReference type="EMBL" id="JBDIML010000010">
    <property type="protein sequence ID" value="MEN2769079.1"/>
    <property type="molecule type" value="Genomic_DNA"/>
</dbReference>
<gene>
    <name evidence="2" type="ORF">ABC228_18040</name>
</gene>
<keyword evidence="3" id="KW-1185">Reference proteome</keyword>
<accession>A0ABU9XLC4</accession>
<reference evidence="2 3" key="1">
    <citation type="submission" date="2024-05" db="EMBL/GenBank/DDBJ databases">
        <authorList>
            <person name="Haq I."/>
            <person name="Ullah Z."/>
            <person name="Ahmad R."/>
            <person name="Li M."/>
            <person name="Tong Y."/>
        </authorList>
    </citation>
    <scope>NUCLEOTIDE SEQUENCE [LARGE SCALE GENOMIC DNA]</scope>
    <source>
        <strain evidence="2 3">16A2E</strain>
        <plasmid evidence="2">unnamed</plasmid>
    </source>
</reference>
<comment type="caution">
    <text evidence="2">The sequence shown here is derived from an EMBL/GenBank/DDBJ whole genome shotgun (WGS) entry which is preliminary data.</text>
</comment>
<sequence>MRNILIYSFVFITCLFLVACQSSDDKAEPDSSENAMNQVDIFDFKYIQQAQEATEKHAIDEVIKVFFDESSNDQPYKAVAIDVENNEIYRNPIISRRGLRAQDGVTTVENSHEVQDILKKYAVQDWKSDYTFEDAESYEDGYSWRLWLQFEDGTVEKYAGKGTDKEKLTPEKFDDFAQALYQFQKDKIAEASDEQ</sequence>
<organism evidence="2 3">
    <name type="scientific">Ornithinibacillus xuwenensis</name>
    <dbReference type="NCBI Taxonomy" id="3144668"/>
    <lineage>
        <taxon>Bacteria</taxon>
        <taxon>Bacillati</taxon>
        <taxon>Bacillota</taxon>
        <taxon>Bacilli</taxon>
        <taxon>Bacillales</taxon>
        <taxon>Bacillaceae</taxon>
        <taxon>Ornithinibacillus</taxon>
    </lineage>
</organism>